<dbReference type="AlphaFoldDB" id="A0AAD7WQT6"/>
<dbReference type="EMBL" id="JAINUG010000047">
    <property type="protein sequence ID" value="KAJ8405630.1"/>
    <property type="molecule type" value="Genomic_DNA"/>
</dbReference>
<evidence type="ECO:0000313" key="2">
    <source>
        <dbReference type="Proteomes" id="UP001221898"/>
    </source>
</evidence>
<sequence length="75" mass="8476">MSQLADHRTKVLPYGVDQSHREVKERREITALARATKRNDASQTGYQELPSLELPERTKPTGGICHSFQNLTLKA</sequence>
<name>A0AAD7WQT6_9TELE</name>
<protein>
    <submittedName>
        <fullName evidence="1">Uncharacterized protein</fullName>
    </submittedName>
</protein>
<dbReference type="Proteomes" id="UP001221898">
    <property type="component" value="Unassembled WGS sequence"/>
</dbReference>
<gene>
    <name evidence="1" type="ORF">AAFF_G00316100</name>
</gene>
<evidence type="ECO:0000313" key="1">
    <source>
        <dbReference type="EMBL" id="KAJ8405630.1"/>
    </source>
</evidence>
<keyword evidence="2" id="KW-1185">Reference proteome</keyword>
<proteinExistence type="predicted"/>
<comment type="caution">
    <text evidence="1">The sequence shown here is derived from an EMBL/GenBank/DDBJ whole genome shotgun (WGS) entry which is preliminary data.</text>
</comment>
<organism evidence="1 2">
    <name type="scientific">Aldrovandia affinis</name>
    <dbReference type="NCBI Taxonomy" id="143900"/>
    <lineage>
        <taxon>Eukaryota</taxon>
        <taxon>Metazoa</taxon>
        <taxon>Chordata</taxon>
        <taxon>Craniata</taxon>
        <taxon>Vertebrata</taxon>
        <taxon>Euteleostomi</taxon>
        <taxon>Actinopterygii</taxon>
        <taxon>Neopterygii</taxon>
        <taxon>Teleostei</taxon>
        <taxon>Notacanthiformes</taxon>
        <taxon>Halosauridae</taxon>
        <taxon>Aldrovandia</taxon>
    </lineage>
</organism>
<reference evidence="1" key="1">
    <citation type="journal article" date="2023" name="Science">
        <title>Genome structures resolve the early diversification of teleost fishes.</title>
        <authorList>
            <person name="Parey E."/>
            <person name="Louis A."/>
            <person name="Montfort J."/>
            <person name="Bouchez O."/>
            <person name="Roques C."/>
            <person name="Iampietro C."/>
            <person name="Lluch J."/>
            <person name="Castinel A."/>
            <person name="Donnadieu C."/>
            <person name="Desvignes T."/>
            <person name="Floi Bucao C."/>
            <person name="Jouanno E."/>
            <person name="Wen M."/>
            <person name="Mejri S."/>
            <person name="Dirks R."/>
            <person name="Jansen H."/>
            <person name="Henkel C."/>
            <person name="Chen W.J."/>
            <person name="Zahm M."/>
            <person name="Cabau C."/>
            <person name="Klopp C."/>
            <person name="Thompson A.W."/>
            <person name="Robinson-Rechavi M."/>
            <person name="Braasch I."/>
            <person name="Lecointre G."/>
            <person name="Bobe J."/>
            <person name="Postlethwait J.H."/>
            <person name="Berthelot C."/>
            <person name="Roest Crollius H."/>
            <person name="Guiguen Y."/>
        </authorList>
    </citation>
    <scope>NUCLEOTIDE SEQUENCE</scope>
    <source>
        <strain evidence="1">NC1722</strain>
    </source>
</reference>
<accession>A0AAD7WQT6</accession>